<name>A0A9E4ZF36_9EURY</name>
<dbReference type="InterPro" id="IPR012340">
    <property type="entry name" value="NA-bd_OB-fold"/>
</dbReference>
<dbReference type="SUPFAM" id="SSF50249">
    <property type="entry name" value="Nucleic acid-binding proteins"/>
    <property type="match status" value="3"/>
</dbReference>
<dbReference type="PANTHER" id="PTHR13356">
    <property type="entry name" value="OB FOLD NUCLEIC ACID BINDING PROTEIN-RELATED"/>
    <property type="match status" value="1"/>
</dbReference>
<evidence type="ECO:0000256" key="1">
    <source>
        <dbReference type="ARBA" id="ARBA00023125"/>
    </source>
</evidence>
<accession>A0A9E4ZF36</accession>
<evidence type="ECO:0000313" key="3">
    <source>
        <dbReference type="Proteomes" id="UP001056766"/>
    </source>
</evidence>
<reference evidence="2" key="1">
    <citation type="journal article" date="2021" name="mSystems">
        <title>Bacteria and Archaea Synergistically Convert Glycine Betaine to Biogenic Methane in the Formosa Cold Seep of the South China Sea.</title>
        <authorList>
            <person name="Li L."/>
            <person name="Zhang W."/>
            <person name="Zhang S."/>
            <person name="Song L."/>
            <person name="Sun Q."/>
            <person name="Zhang H."/>
            <person name="Xiang H."/>
            <person name="Dong X."/>
        </authorList>
    </citation>
    <scope>NUCLEOTIDE SEQUENCE</scope>
    <source>
        <strain evidence="2">LLY</strain>
    </source>
</reference>
<proteinExistence type="predicted"/>
<sequence>MDKTAENIKSKFLELGVDIPIEDIVDRLDKLVTKFKVPLDEARRSVITYFLKENDLDRNAFFGGQSTTPDSRSTPDVKLNGIDEGGKWVNIKAKVLQLWDSSHESVSQVGIIGDETATIKFIKWARDMIPDVEEGKSYYFKNVVSNEWNGRFEVTLNKNTVVEELDEDIEVISSPIGGAGDGQPAPMVNVADIAEDGKWLSIKVKVSQLWDNSHESISQVGLVGDSTGTIKFIKWTSADLLDLTEGNSYLFNNVVAQEWNDKFELTLNKNSSIEELDEDIEIASSSIIFAGAMVDVQSGSGLIKRCPECKRALTKGACMEHGKVDGTYDLRIKAVLDDGNTAQESILKRDLAEQVSGITLDDAISMAADALDQGVVLDQMKLKLLGKYFIVTGSKVDRYILVDSIELQDGLDMEMLDELITEAEVL</sequence>
<dbReference type="EMBL" id="JAGSOI010000007">
    <property type="protein sequence ID" value="MCM1985994.1"/>
    <property type="molecule type" value="Genomic_DNA"/>
</dbReference>
<evidence type="ECO:0000313" key="2">
    <source>
        <dbReference type="EMBL" id="MCM1985994.1"/>
    </source>
</evidence>
<comment type="caution">
    <text evidence="2">The sequence shown here is derived from an EMBL/GenBank/DDBJ whole genome shotgun (WGS) entry which is preliminary data.</text>
</comment>
<dbReference type="RefSeq" id="WP_250867365.1">
    <property type="nucleotide sequence ID" value="NZ_JAGSOI010000007.1"/>
</dbReference>
<dbReference type="InterPro" id="IPR051231">
    <property type="entry name" value="SOSS-B"/>
</dbReference>
<organism evidence="2 3">
    <name type="scientific">Methanococcoides seepicolus</name>
    <dbReference type="NCBI Taxonomy" id="2828780"/>
    <lineage>
        <taxon>Archaea</taxon>
        <taxon>Methanobacteriati</taxon>
        <taxon>Methanobacteriota</taxon>
        <taxon>Stenosarchaea group</taxon>
        <taxon>Methanomicrobia</taxon>
        <taxon>Methanosarcinales</taxon>
        <taxon>Methanosarcinaceae</taxon>
        <taxon>Methanococcoides</taxon>
    </lineage>
</organism>
<dbReference type="GO" id="GO:0000724">
    <property type="term" value="P:double-strand break repair via homologous recombination"/>
    <property type="evidence" value="ECO:0007669"/>
    <property type="project" value="TreeGrafter"/>
</dbReference>
<dbReference type="NCBIfam" id="NF005553">
    <property type="entry name" value="PRK07217.1"/>
    <property type="match status" value="1"/>
</dbReference>
<gene>
    <name evidence="2" type="ORF">KDK67_03035</name>
</gene>
<dbReference type="Proteomes" id="UP001056766">
    <property type="component" value="Unassembled WGS sequence"/>
</dbReference>
<keyword evidence="1" id="KW-0238">DNA-binding</keyword>
<dbReference type="PANTHER" id="PTHR13356:SF8">
    <property type="entry name" value="REPLICATION PROTEIN A"/>
    <property type="match status" value="1"/>
</dbReference>
<dbReference type="GO" id="GO:0010212">
    <property type="term" value="P:response to ionizing radiation"/>
    <property type="evidence" value="ECO:0007669"/>
    <property type="project" value="TreeGrafter"/>
</dbReference>
<dbReference type="GO" id="GO:0003677">
    <property type="term" value="F:DNA binding"/>
    <property type="evidence" value="ECO:0007669"/>
    <property type="project" value="UniProtKB-KW"/>
</dbReference>
<keyword evidence="3" id="KW-1185">Reference proteome</keyword>
<reference evidence="2" key="2">
    <citation type="submission" date="2021-04" db="EMBL/GenBank/DDBJ databases">
        <authorList>
            <person name="Dong X."/>
        </authorList>
    </citation>
    <scope>NUCLEOTIDE SEQUENCE</scope>
    <source>
        <strain evidence="2">LLY</strain>
    </source>
</reference>
<dbReference type="CDD" id="cd04491">
    <property type="entry name" value="SoSSB_OBF"/>
    <property type="match status" value="2"/>
</dbReference>
<dbReference type="FunFam" id="2.40.50.140:FF:000301">
    <property type="entry name" value="Replication protein A"/>
    <property type="match status" value="2"/>
</dbReference>
<dbReference type="Gene3D" id="2.40.50.140">
    <property type="entry name" value="Nucleic acid-binding proteins"/>
    <property type="match status" value="2"/>
</dbReference>
<dbReference type="AlphaFoldDB" id="A0A9E4ZF36"/>
<protein>
    <submittedName>
        <fullName evidence="2">Replication protein A</fullName>
    </submittedName>
</protein>